<protein>
    <recommendedName>
        <fullName evidence="4">Transmembrane protein 177</fullName>
    </recommendedName>
</protein>
<dbReference type="GO" id="GO:0016020">
    <property type="term" value="C:membrane"/>
    <property type="evidence" value="ECO:0007669"/>
    <property type="project" value="TreeGrafter"/>
</dbReference>
<comment type="caution">
    <text evidence="2">The sequence shown here is derived from an EMBL/GenBank/DDBJ whole genome shotgun (WGS) entry which is preliminary data.</text>
</comment>
<evidence type="ECO:0000313" key="3">
    <source>
        <dbReference type="Proteomes" id="UP000475862"/>
    </source>
</evidence>
<dbReference type="AlphaFoldDB" id="A0A6G0TKW8"/>
<name>A0A6G0TKW8_APHGL</name>
<dbReference type="PANTHER" id="PTHR21824">
    <property type="entry name" value="TRANSMEMBRANE PROTEIN 177"/>
    <property type="match status" value="1"/>
</dbReference>
<evidence type="ECO:0000313" key="2">
    <source>
        <dbReference type="EMBL" id="KAE9534357.1"/>
    </source>
</evidence>
<dbReference type="OrthoDB" id="110174at2759"/>
<feature type="transmembrane region" description="Helical" evidence="1">
    <location>
        <begin position="204"/>
        <end position="226"/>
    </location>
</feature>
<dbReference type="InterPro" id="IPR026620">
    <property type="entry name" value="TMEM177"/>
</dbReference>
<accession>A0A6G0TKW8</accession>
<dbReference type="Proteomes" id="UP000475862">
    <property type="component" value="Unassembled WGS sequence"/>
</dbReference>
<sequence>MVTATQNRNSLINLLKIDLRYYNIVKIATISRYCYKFKVTSDFVVNALCTVTIGAGVIEYCSNIILNDLYVKYFKEANKNNMPVALSESLRKQYDNVIHDLKLTDFQKAFVIPFTAKGIDPINVGCLNTRMGSYIGIPSIYDLNSTDDVSILNAADLNIQEQYTKLINDKSEFGQQFVKSLILSEPAKKYSIARELMLTDNHRIFIKSITPSVVLIPMYVLGHFMYYRLPQNPVRVKSLALVLVSNIGVLIWVLIRTTTEKFYQKKADEKLCNISEEYIKGGIEYYEILIQRNLALRNILPNVKIYNYVENYSLYTFYYVLCFQAKLTIFLRNLFLLISNNFYFLPLPFSTRVNECSTDVPIYMVKIYKLSINIKKSIKKQQGKKFWMEILKSIPNILFNLCCYYISYTADIKMLNAIIIY</sequence>
<proteinExistence type="predicted"/>
<organism evidence="2 3">
    <name type="scientific">Aphis glycines</name>
    <name type="common">Soybean aphid</name>
    <dbReference type="NCBI Taxonomy" id="307491"/>
    <lineage>
        <taxon>Eukaryota</taxon>
        <taxon>Metazoa</taxon>
        <taxon>Ecdysozoa</taxon>
        <taxon>Arthropoda</taxon>
        <taxon>Hexapoda</taxon>
        <taxon>Insecta</taxon>
        <taxon>Pterygota</taxon>
        <taxon>Neoptera</taxon>
        <taxon>Paraneoptera</taxon>
        <taxon>Hemiptera</taxon>
        <taxon>Sternorrhyncha</taxon>
        <taxon>Aphidomorpha</taxon>
        <taxon>Aphidoidea</taxon>
        <taxon>Aphididae</taxon>
        <taxon>Aphidini</taxon>
        <taxon>Aphis</taxon>
        <taxon>Aphis</taxon>
    </lineage>
</organism>
<gene>
    <name evidence="2" type="ORF">AGLY_008447</name>
</gene>
<dbReference type="EMBL" id="VYZN01000028">
    <property type="protein sequence ID" value="KAE9534357.1"/>
    <property type="molecule type" value="Genomic_DNA"/>
</dbReference>
<keyword evidence="1" id="KW-0472">Membrane</keyword>
<keyword evidence="1" id="KW-1133">Transmembrane helix</keyword>
<evidence type="ECO:0000256" key="1">
    <source>
        <dbReference type="SAM" id="Phobius"/>
    </source>
</evidence>
<reference evidence="2 3" key="1">
    <citation type="submission" date="2019-08" db="EMBL/GenBank/DDBJ databases">
        <title>The genome of the soybean aphid Biotype 1, its phylome, world population structure and adaptation to the North American continent.</title>
        <authorList>
            <person name="Giordano R."/>
            <person name="Donthu R.K."/>
            <person name="Hernandez A.G."/>
            <person name="Wright C.L."/>
            <person name="Zimin A.V."/>
        </authorList>
    </citation>
    <scope>NUCLEOTIDE SEQUENCE [LARGE SCALE GENOMIC DNA]</scope>
    <source>
        <tissue evidence="2">Whole aphids</tissue>
    </source>
</reference>
<keyword evidence="3" id="KW-1185">Reference proteome</keyword>
<keyword evidence="1" id="KW-0812">Transmembrane</keyword>
<feature type="transmembrane region" description="Helical" evidence="1">
    <location>
        <begin position="386"/>
        <end position="407"/>
    </location>
</feature>
<evidence type="ECO:0008006" key="4">
    <source>
        <dbReference type="Google" id="ProtNLM"/>
    </source>
</evidence>
<dbReference type="PANTHER" id="PTHR21824:SF4">
    <property type="entry name" value="TRANSMEMBRANE PROTEIN 177"/>
    <property type="match status" value="1"/>
</dbReference>
<feature type="transmembrane region" description="Helical" evidence="1">
    <location>
        <begin position="238"/>
        <end position="255"/>
    </location>
</feature>